<dbReference type="EMBL" id="LFXA01000014">
    <property type="protein sequence ID" value="KNB50512.1"/>
    <property type="molecule type" value="Genomic_DNA"/>
</dbReference>
<dbReference type="AlphaFoldDB" id="A0A0K9XCY2"/>
<dbReference type="PATRIC" id="fig|1678637.3.peg.4585"/>
<comment type="caution">
    <text evidence="1">The sequence shown here is derived from an EMBL/GenBank/DDBJ whole genome shotgun (WGS) entry which is preliminary data.</text>
</comment>
<name>A0A0K9XCY2_9ACTN</name>
<sequence length="68" mass="7462">MTSQCVRYLQSKNYAPTNERIEDCSIGGHFNGMADKGIAHQACKFGLNATGVRFEDAITACNYAQESQ</sequence>
<gene>
    <name evidence="1" type="ORF">AC230_21370</name>
</gene>
<organism evidence="1 2">
    <name type="scientific">Streptomyces caatingaensis</name>
    <dbReference type="NCBI Taxonomy" id="1678637"/>
    <lineage>
        <taxon>Bacteria</taxon>
        <taxon>Bacillati</taxon>
        <taxon>Actinomycetota</taxon>
        <taxon>Actinomycetes</taxon>
        <taxon>Kitasatosporales</taxon>
        <taxon>Streptomycetaceae</taxon>
        <taxon>Streptomyces</taxon>
    </lineage>
</organism>
<reference evidence="2" key="1">
    <citation type="submission" date="2015-07" db="EMBL/GenBank/DDBJ databases">
        <title>Draft genome sequence of Streptomyces sp. CMAA 1322, a bacterium isolated from Caatinga biome, from dry forest semiarid of Brazil.</title>
        <authorList>
            <person name="Santos S.N."/>
            <person name="Gacesa R."/>
            <person name="Taketani R.G."/>
            <person name="Long P.F."/>
            <person name="Melo I.S."/>
        </authorList>
    </citation>
    <scope>NUCLEOTIDE SEQUENCE [LARGE SCALE GENOMIC DNA]</scope>
    <source>
        <strain evidence="2">CMAA 1322</strain>
    </source>
</reference>
<dbReference type="Proteomes" id="UP000037288">
    <property type="component" value="Unassembled WGS sequence"/>
</dbReference>
<accession>A0A0K9XCY2</accession>
<keyword evidence="2" id="KW-1185">Reference proteome</keyword>
<protein>
    <submittedName>
        <fullName evidence="1">Uncharacterized protein</fullName>
    </submittedName>
</protein>
<evidence type="ECO:0000313" key="2">
    <source>
        <dbReference type="Proteomes" id="UP000037288"/>
    </source>
</evidence>
<proteinExistence type="predicted"/>
<evidence type="ECO:0000313" key="1">
    <source>
        <dbReference type="EMBL" id="KNB50512.1"/>
    </source>
</evidence>